<dbReference type="KEGG" id="pseo:OM33_11455"/>
<dbReference type="RefSeq" id="WP_038641834.1">
    <property type="nucleotide sequence ID" value="NZ_CP009888.1"/>
</dbReference>
<dbReference type="STRING" id="1348114.OM33_11455"/>
<evidence type="ECO:0008006" key="4">
    <source>
        <dbReference type="Google" id="ProtNLM"/>
    </source>
</evidence>
<organism evidence="2 3">
    <name type="scientific">Pseudoalteromonas piratica</name>
    <dbReference type="NCBI Taxonomy" id="1348114"/>
    <lineage>
        <taxon>Bacteria</taxon>
        <taxon>Pseudomonadati</taxon>
        <taxon>Pseudomonadota</taxon>
        <taxon>Gammaproteobacteria</taxon>
        <taxon>Alteromonadales</taxon>
        <taxon>Pseudoalteromonadaceae</taxon>
        <taxon>Pseudoalteromonas</taxon>
    </lineage>
</organism>
<keyword evidence="3" id="KW-1185">Reference proteome</keyword>
<sequence length="897" mass="102604">MIFSSLFTPKWKSKKASVRLLAISQLDANKTKDNTILNQLATNDADDKVKIAALKRINDIALWWQTYKQENSQSVVSVAEKEIFSQLAQQKPNADELELLLKRCTKSQQLENLLPFVSDFNMQVSLLKRIGKKPLITDFFANANDSQQLELVPVMAQFQLDKAMVKHAKPALAEQLKQEEEKRQEEALKPIEVSKSSTLVLAKLNALKDKFDFEKCNAEYNQLVTQWGELELEYLEDIKGIEAKYNDIITKVEKHLSGLKVKFDEQQAAKLNQEKIKSAEETSKSLVESGKNALNALLLEPTTDNVSTLETALKDMSLHLAELNALQQSDTELRKFVSRLSAQCEEIKQVIESLPAIAAQVNLGKTLAIATDLHSVDAAQQAKSLWYEKTSEMLSQLPKPLMQNYQNQMREMDKQWKTAHKSVFAEIKSIQLDVSKQLKDIKRLIDAGRYKVCFGIFKGVQENFEKLPKTSQQKLAADYQFIDQELTKVNEWQREISLPKRHELIEEVKQKIAQNETDIAALSQWIKVTRKRWNELGYIATEEEKTLDEHFNQQLEIAFTPCREHYAALDAAREQNVISRKQLIAQYQELAQSLNTLTLKELEKQYKQLKQDWRNAGEIDNKRYKQLLAELKPVDNQIFAFIQDAHAVNADAKAQLVKEAQTCLTGDDVEAVIEQLKALQQRWKEIGFAGKKQENQLWNEFRAANDQAFAVRDNERKAKREQQDEKLVALQNTFNQITQDVVIDELESLTKASAALISLRDELKQSYLLKSQLADMLNSTLNEYQAKQVALKNSKDKEKMKSLFDALEQGDIPEAWQQKESTDLTRQQITIRIELLNDIASPESDVADRLNEQVVLLQEKVNGAVLDNETLLKQWLSKGAMDGESLKLLARIKQAFI</sequence>
<name>A0A0A7EG99_9GAMM</name>
<reference evidence="2 3" key="1">
    <citation type="submission" date="2014-11" db="EMBL/GenBank/DDBJ databases">
        <title>Complete Genome Sequence of Pseudoalteromonas sp. Strain OCN003 Isolated from Kaneohe Bay, Oahu, Hawaii.</title>
        <authorList>
            <person name="Beurmann S."/>
            <person name="Videau P."/>
            <person name="Ushijima B."/>
            <person name="Smith A.M."/>
            <person name="Aeby G.S."/>
            <person name="Callahan S.M."/>
            <person name="Belcaid M."/>
        </authorList>
    </citation>
    <scope>NUCLEOTIDE SEQUENCE [LARGE SCALE GENOMIC DNA]</scope>
    <source>
        <strain evidence="2 3">OCN003</strain>
    </source>
</reference>
<gene>
    <name evidence="2" type="ORF">OM33_11455</name>
</gene>
<evidence type="ECO:0000313" key="3">
    <source>
        <dbReference type="Proteomes" id="UP000030341"/>
    </source>
</evidence>
<dbReference type="Proteomes" id="UP000030341">
    <property type="component" value="Chromosome 1"/>
</dbReference>
<keyword evidence="1" id="KW-0175">Coiled coil</keyword>
<protein>
    <recommendedName>
        <fullName evidence="4">DUF349 domain-containing protein</fullName>
    </recommendedName>
</protein>
<proteinExistence type="predicted"/>
<dbReference type="AlphaFoldDB" id="A0A0A7EG99"/>
<dbReference type="EMBL" id="CP009888">
    <property type="protein sequence ID" value="AIY65700.1"/>
    <property type="molecule type" value="Genomic_DNA"/>
</dbReference>
<dbReference type="eggNOG" id="COG0466">
    <property type="taxonomic scope" value="Bacteria"/>
</dbReference>
<dbReference type="OrthoDB" id="5523335at2"/>
<accession>A0A0A7EG99</accession>
<evidence type="ECO:0000313" key="2">
    <source>
        <dbReference type="EMBL" id="AIY65700.1"/>
    </source>
</evidence>
<dbReference type="HOGENOM" id="CLU_322596_0_0_6"/>
<evidence type="ECO:0000256" key="1">
    <source>
        <dbReference type="SAM" id="Coils"/>
    </source>
</evidence>
<dbReference type="Pfam" id="PF03993">
    <property type="entry name" value="DUF349"/>
    <property type="match status" value="2"/>
</dbReference>
<dbReference type="InterPro" id="IPR007139">
    <property type="entry name" value="DUF349"/>
</dbReference>
<feature type="coiled-coil region" evidence="1">
    <location>
        <begin position="580"/>
        <end position="619"/>
    </location>
</feature>